<evidence type="ECO:0000256" key="6">
    <source>
        <dbReference type="ARBA" id="ARBA00022801"/>
    </source>
</evidence>
<sequence length="297" mass="31480">MKLSLVILFLSVITTAIRGFSFSELSSDPSVDEENRIFGGSTAEIDKYLYIASLHSNGVKSKRFCSGTLIASDLIMTAGHCLEHPMYDVYVSLGSTNNMGGGSLKAETIHVRQAFRHPLFNLASNFSTVSHDMALLKLERPSKIEPARLSAADDSDNKPGSMAKVLGWGLINNESYSDILQSVDIKLITNKECSKIFAEGKFDTIVDDSVICAGIGDGKDACTGDSGGPLLVNGILVGIVSGGPANCGAFPGTYARVSTALDFINDIIAGKSIGDISKVLTAGPSAHFQSLFGSNEW</sequence>
<dbReference type="CDD" id="cd00190">
    <property type="entry name" value="Tryp_SPc"/>
    <property type="match status" value="1"/>
</dbReference>
<keyword evidence="8" id="KW-0843">Virulence</keyword>
<dbReference type="PANTHER" id="PTHR24276:SF98">
    <property type="entry name" value="FI18310P1-RELATED"/>
    <property type="match status" value="1"/>
</dbReference>
<dbReference type="InterPro" id="IPR009003">
    <property type="entry name" value="Peptidase_S1_PA"/>
</dbReference>
<dbReference type="GO" id="GO:0006508">
    <property type="term" value="P:proteolysis"/>
    <property type="evidence" value="ECO:0007669"/>
    <property type="project" value="UniProtKB-KW"/>
</dbReference>
<dbReference type="Proteomes" id="UP000198211">
    <property type="component" value="Unassembled WGS sequence"/>
</dbReference>
<dbReference type="InterPro" id="IPR033116">
    <property type="entry name" value="TRYPSIN_SER"/>
</dbReference>
<evidence type="ECO:0000256" key="10">
    <source>
        <dbReference type="ARBA" id="ARBA00023180"/>
    </source>
</evidence>
<feature type="domain" description="Peptidase S1" evidence="13">
    <location>
        <begin position="37"/>
        <end position="269"/>
    </location>
</feature>
<evidence type="ECO:0000256" key="12">
    <source>
        <dbReference type="SAM" id="SignalP"/>
    </source>
</evidence>
<evidence type="ECO:0000313" key="15">
    <source>
        <dbReference type="Proteomes" id="UP000198211"/>
    </source>
</evidence>
<comment type="subcellular location">
    <subcellularLocation>
        <location evidence="1">Secreted</location>
    </subcellularLocation>
</comment>
<proteinExistence type="inferred from homology"/>
<keyword evidence="5 12" id="KW-0732">Signal</keyword>
<dbReference type="PROSITE" id="PS00134">
    <property type="entry name" value="TRYPSIN_HIS"/>
    <property type="match status" value="1"/>
</dbReference>
<keyword evidence="3" id="KW-0964">Secreted</keyword>
<dbReference type="PROSITE" id="PS50240">
    <property type="entry name" value="TRYPSIN_DOM"/>
    <property type="match status" value="1"/>
</dbReference>
<dbReference type="OrthoDB" id="122635at2759"/>
<dbReference type="InterPro" id="IPR001254">
    <property type="entry name" value="Trypsin_dom"/>
</dbReference>
<accession>A0A225WTE9</accession>
<dbReference type="Gene3D" id="2.40.10.10">
    <property type="entry name" value="Trypsin-like serine proteases"/>
    <property type="match status" value="1"/>
</dbReference>
<feature type="chain" id="PRO_5013053367" evidence="12">
    <location>
        <begin position="20"/>
        <end position="297"/>
    </location>
</feature>
<dbReference type="SMART" id="SM00020">
    <property type="entry name" value="Tryp_SPc"/>
    <property type="match status" value="1"/>
</dbReference>
<evidence type="ECO:0000256" key="1">
    <source>
        <dbReference type="ARBA" id="ARBA00004613"/>
    </source>
</evidence>
<dbReference type="EMBL" id="NBNE01000331">
    <property type="protein sequence ID" value="OWZ20379.1"/>
    <property type="molecule type" value="Genomic_DNA"/>
</dbReference>
<dbReference type="Pfam" id="PF00089">
    <property type="entry name" value="Trypsin"/>
    <property type="match status" value="1"/>
</dbReference>
<keyword evidence="15" id="KW-1185">Reference proteome</keyword>
<keyword evidence="10" id="KW-0325">Glycoprotein</keyword>
<dbReference type="InterPro" id="IPR043504">
    <property type="entry name" value="Peptidase_S1_PA_chymotrypsin"/>
</dbReference>
<dbReference type="STRING" id="4795.A0A225WTE9"/>
<dbReference type="SUPFAM" id="SSF50494">
    <property type="entry name" value="Trypsin-like serine proteases"/>
    <property type="match status" value="1"/>
</dbReference>
<dbReference type="PANTHER" id="PTHR24276">
    <property type="entry name" value="POLYSERASE-RELATED"/>
    <property type="match status" value="1"/>
</dbReference>
<evidence type="ECO:0000256" key="2">
    <source>
        <dbReference type="ARBA" id="ARBA00007664"/>
    </source>
</evidence>
<evidence type="ECO:0000256" key="5">
    <source>
        <dbReference type="ARBA" id="ARBA00022729"/>
    </source>
</evidence>
<reference evidence="15" key="1">
    <citation type="submission" date="2017-03" db="EMBL/GenBank/DDBJ databases">
        <title>Phytopthora megakarya and P. palmivora, two closely related causual agents of cacao black pod achieved similar genome size and gene model numbers by different mechanisms.</title>
        <authorList>
            <person name="Ali S."/>
            <person name="Shao J."/>
            <person name="Larry D.J."/>
            <person name="Kronmiller B."/>
            <person name="Shen D."/>
            <person name="Strem M.D."/>
            <person name="Melnick R.L."/>
            <person name="Guiltinan M.J."/>
            <person name="Tyler B.M."/>
            <person name="Meinhardt L.W."/>
            <person name="Bailey B.A."/>
        </authorList>
    </citation>
    <scope>NUCLEOTIDE SEQUENCE [LARGE SCALE GENOMIC DNA]</scope>
    <source>
        <strain evidence="15">zdho120</strain>
    </source>
</reference>
<evidence type="ECO:0000256" key="7">
    <source>
        <dbReference type="ARBA" id="ARBA00022825"/>
    </source>
</evidence>
<evidence type="ECO:0000256" key="3">
    <source>
        <dbReference type="ARBA" id="ARBA00022525"/>
    </source>
</evidence>
<evidence type="ECO:0000256" key="4">
    <source>
        <dbReference type="ARBA" id="ARBA00022670"/>
    </source>
</evidence>
<keyword evidence="4 11" id="KW-0645">Protease</keyword>
<dbReference type="FunFam" id="2.40.10.10:FF:000036">
    <property type="entry name" value="Trypsin beta"/>
    <property type="match status" value="1"/>
</dbReference>
<evidence type="ECO:0000256" key="8">
    <source>
        <dbReference type="ARBA" id="ARBA00023026"/>
    </source>
</evidence>
<keyword evidence="6 11" id="KW-0378">Hydrolase</keyword>
<keyword evidence="9" id="KW-1015">Disulfide bond</keyword>
<dbReference type="GO" id="GO:0005576">
    <property type="term" value="C:extracellular region"/>
    <property type="evidence" value="ECO:0007669"/>
    <property type="project" value="UniProtKB-SubCell"/>
</dbReference>
<dbReference type="AlphaFoldDB" id="A0A225WTE9"/>
<comment type="similarity">
    <text evidence="2">Belongs to the peptidase S1 family.</text>
</comment>
<dbReference type="PRINTS" id="PR00722">
    <property type="entry name" value="CHYMOTRYPSIN"/>
</dbReference>
<gene>
    <name evidence="14" type="ORF">PHMEG_0005228</name>
</gene>
<evidence type="ECO:0000259" key="13">
    <source>
        <dbReference type="PROSITE" id="PS50240"/>
    </source>
</evidence>
<evidence type="ECO:0000256" key="11">
    <source>
        <dbReference type="RuleBase" id="RU363034"/>
    </source>
</evidence>
<keyword evidence="7 11" id="KW-0720">Serine protease</keyword>
<name>A0A225WTE9_9STRA</name>
<dbReference type="InterPro" id="IPR050430">
    <property type="entry name" value="Peptidase_S1"/>
</dbReference>
<protein>
    <submittedName>
        <fullName evidence="14">Serine protease trypsin-like protein</fullName>
    </submittedName>
</protein>
<organism evidence="14 15">
    <name type="scientific">Phytophthora megakarya</name>
    <dbReference type="NCBI Taxonomy" id="4795"/>
    <lineage>
        <taxon>Eukaryota</taxon>
        <taxon>Sar</taxon>
        <taxon>Stramenopiles</taxon>
        <taxon>Oomycota</taxon>
        <taxon>Peronosporomycetes</taxon>
        <taxon>Peronosporales</taxon>
        <taxon>Peronosporaceae</taxon>
        <taxon>Phytophthora</taxon>
    </lineage>
</organism>
<evidence type="ECO:0000313" key="14">
    <source>
        <dbReference type="EMBL" id="OWZ20379.1"/>
    </source>
</evidence>
<dbReference type="InterPro" id="IPR001314">
    <property type="entry name" value="Peptidase_S1A"/>
</dbReference>
<dbReference type="PROSITE" id="PS00135">
    <property type="entry name" value="TRYPSIN_SER"/>
    <property type="match status" value="1"/>
</dbReference>
<dbReference type="InterPro" id="IPR018114">
    <property type="entry name" value="TRYPSIN_HIS"/>
</dbReference>
<feature type="signal peptide" evidence="12">
    <location>
        <begin position="1"/>
        <end position="19"/>
    </location>
</feature>
<evidence type="ECO:0000256" key="9">
    <source>
        <dbReference type="ARBA" id="ARBA00023157"/>
    </source>
</evidence>
<dbReference type="GO" id="GO:0004252">
    <property type="term" value="F:serine-type endopeptidase activity"/>
    <property type="evidence" value="ECO:0007669"/>
    <property type="project" value="InterPro"/>
</dbReference>
<comment type="caution">
    <text evidence="14">The sequence shown here is derived from an EMBL/GenBank/DDBJ whole genome shotgun (WGS) entry which is preliminary data.</text>
</comment>